<name>A0A127VFV9_9SPHI</name>
<dbReference type="Proteomes" id="UP000071561">
    <property type="component" value="Chromosome"/>
</dbReference>
<dbReference type="InterPro" id="IPR001375">
    <property type="entry name" value="Peptidase_S9_cat"/>
</dbReference>
<accession>A0A127VFV9</accession>
<dbReference type="PATRIC" id="fig|188932.3.peg.3386"/>
<dbReference type="Pfam" id="PF00326">
    <property type="entry name" value="Peptidase_S9"/>
    <property type="match status" value="1"/>
</dbReference>
<dbReference type="InterPro" id="IPR029058">
    <property type="entry name" value="AB_hydrolase_fold"/>
</dbReference>
<evidence type="ECO:0000313" key="5">
    <source>
        <dbReference type="Proteomes" id="UP000071561"/>
    </source>
</evidence>
<dbReference type="PANTHER" id="PTHR11731:SF193">
    <property type="entry name" value="DIPEPTIDYL PEPTIDASE 9"/>
    <property type="match status" value="1"/>
</dbReference>
<evidence type="ECO:0000313" key="4">
    <source>
        <dbReference type="EMBL" id="AMQ00122.1"/>
    </source>
</evidence>
<dbReference type="Pfam" id="PF00930">
    <property type="entry name" value="DPPIV_N"/>
    <property type="match status" value="1"/>
</dbReference>
<dbReference type="InterPro" id="IPR050278">
    <property type="entry name" value="Serine_Prot_S9B/DPPIV"/>
</dbReference>
<dbReference type="InterPro" id="IPR002469">
    <property type="entry name" value="Peptidase_S9B_N"/>
</dbReference>
<reference evidence="4 5" key="1">
    <citation type="submission" date="2016-03" db="EMBL/GenBank/DDBJ databases">
        <title>Complete genome sequence of Pedobacter cryoconitis PAMC 27485.</title>
        <authorList>
            <person name="Lee J."/>
            <person name="Kim O.-S."/>
        </authorList>
    </citation>
    <scope>NUCLEOTIDE SEQUENCE [LARGE SCALE GENOMIC DNA]</scope>
    <source>
        <strain evidence="4 5">PAMC 27485</strain>
    </source>
</reference>
<feature type="signal peptide" evidence="1">
    <location>
        <begin position="1"/>
        <end position="26"/>
    </location>
</feature>
<evidence type="ECO:0000259" key="2">
    <source>
        <dbReference type="Pfam" id="PF00326"/>
    </source>
</evidence>
<dbReference type="Gene3D" id="3.40.50.1820">
    <property type="entry name" value="alpha/beta hydrolase"/>
    <property type="match status" value="1"/>
</dbReference>
<dbReference type="EMBL" id="CP014504">
    <property type="protein sequence ID" value="AMQ00122.1"/>
    <property type="molecule type" value="Genomic_DNA"/>
</dbReference>
<dbReference type="GO" id="GO:0008236">
    <property type="term" value="F:serine-type peptidase activity"/>
    <property type="evidence" value="ECO:0007669"/>
    <property type="project" value="InterPro"/>
</dbReference>
<dbReference type="GO" id="GO:0006508">
    <property type="term" value="P:proteolysis"/>
    <property type="evidence" value="ECO:0007669"/>
    <property type="project" value="InterPro"/>
</dbReference>
<sequence precursor="true">MAIKFKSMKKLVLFAVLLSAAVIVNGQQKNLSMTDAMFNARTTLAPQKLKNLQFLYGKEDYAYSKTVNGGVVWFTGSTAAKEEKLLLNLTQLNQKLRAAKLDTLKTMPDISFNQGADWIIPVHGASLAYNPVKSSFTTLMDSKLAGQNKAERSVAGYTAYLDHYNLFVTDGKKAKQVTTDGTDNIVYASSVHRDEFGISKGTFWSNQGKKLAFYRMDQSMVSDYPIIDWTTRPAKNINIKYPMAGDKIHEVTVGVYNAETQTVVYLQTGEPAEQYLTNIAWSPDDKFIYIAVLNRGQNHMEFKQFDAQTGRYVKTLFEERDEKYVEPLVPALFLKKNPQQFIWQSNRDGWNQLYLYNTDGKLVKQLTKGNWEVTEVKGFDATGENLFYVSTAESPITRNLYVVNIKSGQSKRITSGFAAHKTEVSTSGNTVLDNFSSTKNPGTVELLDVKKGVKKQIFQSADPLANYALGASSIFTIKGKSGDPIYCNLFKPVGLDSTKKHPVVVYWYGGSHAQLILDQWNGGGSNYWFQYLAEQGFVVMVIDTRGSDNRGKAFEQAMFRKVGDVQMEDMMSAVDYLKGLSYTDEKNMGLFGWSFGGFNTVDFMVNHPGVFKAAVAGGAVTNWNFYEAMYTERYMDTPKENPEGYAATDLTNQIQKLKGKLLLIHGLQDNVVLQQHTVELVKKAVDDNIQLDYMIYPGHEHNVLGKDRTHLYQKVTDYFMQNLK</sequence>
<dbReference type="AlphaFoldDB" id="A0A127VFV9"/>
<dbReference type="Gene3D" id="2.140.10.30">
    <property type="entry name" value="Dipeptidylpeptidase IV, N-terminal domain"/>
    <property type="match status" value="1"/>
</dbReference>
<dbReference type="GO" id="GO:0008239">
    <property type="term" value="F:dipeptidyl-peptidase activity"/>
    <property type="evidence" value="ECO:0007669"/>
    <property type="project" value="TreeGrafter"/>
</dbReference>
<feature type="chain" id="PRO_5007280560" evidence="1">
    <location>
        <begin position="27"/>
        <end position="724"/>
    </location>
</feature>
<feature type="domain" description="Dipeptidylpeptidase IV N-terminal" evidence="3">
    <location>
        <begin position="156"/>
        <end position="441"/>
    </location>
</feature>
<proteinExistence type="predicted"/>
<organism evidence="4 5">
    <name type="scientific">Pedobacter cryoconitis</name>
    <dbReference type="NCBI Taxonomy" id="188932"/>
    <lineage>
        <taxon>Bacteria</taxon>
        <taxon>Pseudomonadati</taxon>
        <taxon>Bacteroidota</taxon>
        <taxon>Sphingobacteriia</taxon>
        <taxon>Sphingobacteriales</taxon>
        <taxon>Sphingobacteriaceae</taxon>
        <taxon>Pedobacter</taxon>
    </lineage>
</organism>
<evidence type="ECO:0000256" key="1">
    <source>
        <dbReference type="SAM" id="SignalP"/>
    </source>
</evidence>
<dbReference type="PANTHER" id="PTHR11731">
    <property type="entry name" value="PROTEASE FAMILY S9B,C DIPEPTIDYL-PEPTIDASE IV-RELATED"/>
    <property type="match status" value="1"/>
</dbReference>
<keyword evidence="1" id="KW-0732">Signal</keyword>
<keyword evidence="5" id="KW-1185">Reference proteome</keyword>
<feature type="domain" description="Peptidase S9 prolyl oligopeptidase catalytic" evidence="2">
    <location>
        <begin position="529"/>
        <end position="724"/>
    </location>
</feature>
<dbReference type="SUPFAM" id="SSF53474">
    <property type="entry name" value="alpha/beta-Hydrolases"/>
    <property type="match status" value="1"/>
</dbReference>
<evidence type="ECO:0000259" key="3">
    <source>
        <dbReference type="Pfam" id="PF00930"/>
    </source>
</evidence>
<dbReference type="KEGG" id="pcm:AY601_3251"/>
<dbReference type="SUPFAM" id="SSF82171">
    <property type="entry name" value="DPP6 N-terminal domain-like"/>
    <property type="match status" value="1"/>
</dbReference>
<gene>
    <name evidence="4" type="ORF">AY601_3251</name>
</gene>
<protein>
    <submittedName>
        <fullName evidence="4">Peptidase S9</fullName>
    </submittedName>
</protein>